<dbReference type="GO" id="GO:0005737">
    <property type="term" value="C:cytoplasm"/>
    <property type="evidence" value="ECO:0007669"/>
    <property type="project" value="TreeGrafter"/>
</dbReference>
<dbReference type="STRING" id="1104324.P186_1897"/>
<evidence type="ECO:0000313" key="1">
    <source>
        <dbReference type="EMBL" id="AET33299.1"/>
    </source>
</evidence>
<evidence type="ECO:0000313" key="2">
    <source>
        <dbReference type="Proteomes" id="UP000005867"/>
    </source>
</evidence>
<dbReference type="Pfam" id="PF13242">
    <property type="entry name" value="Hydrolase_like"/>
    <property type="match status" value="1"/>
</dbReference>
<dbReference type="GeneID" id="11596390"/>
<name>G7VHK8_9CREN</name>
<proteinExistence type="predicted"/>
<dbReference type="AlphaFoldDB" id="G7VHK8"/>
<dbReference type="PANTHER" id="PTHR19288:SF46">
    <property type="entry name" value="HALOACID DEHALOGENASE-LIKE HYDROLASE DOMAIN-CONTAINING PROTEIN 2"/>
    <property type="match status" value="1"/>
</dbReference>
<dbReference type="RefSeq" id="WP_014289124.1">
    <property type="nucleotide sequence ID" value="NC_016645.1"/>
</dbReference>
<dbReference type="EMBL" id="CP003098">
    <property type="protein sequence ID" value="AET33299.1"/>
    <property type="molecule type" value="Genomic_DNA"/>
</dbReference>
<dbReference type="eggNOG" id="arCOG04221">
    <property type="taxonomic scope" value="Archaea"/>
</dbReference>
<protein>
    <submittedName>
        <fullName evidence="1">HAD-superfamily hydrolase, subfamily IIA</fullName>
    </submittedName>
</protein>
<dbReference type="Pfam" id="PF13344">
    <property type="entry name" value="Hydrolase_6"/>
    <property type="match status" value="1"/>
</dbReference>
<reference evidence="1 2" key="1">
    <citation type="journal article" date="2012" name="J. Bacteriol.">
        <title>Complete genome sequence of strain 1860, a crenarchaeon of the genus pyrobaculum able to grow with various electron acceptors.</title>
        <authorList>
            <person name="Mardanov A.V."/>
            <person name="Gumerov V.M."/>
            <person name="Slobodkina G.B."/>
            <person name="Beletsky A.V."/>
            <person name="Bonch-Osmolovskaya E.A."/>
            <person name="Ravin N.V."/>
            <person name="Skryabin K.G."/>
        </authorList>
    </citation>
    <scope>NUCLEOTIDE SEQUENCE [LARGE SCALE GENOMIC DNA]</scope>
    <source>
        <strain evidence="1 2">1860</strain>
    </source>
</reference>
<keyword evidence="1" id="KW-0378">Hydrolase</keyword>
<dbReference type="BioCyc" id="PSP1104324:GJSN-1855-MONOMER"/>
<dbReference type="SUPFAM" id="SSF56784">
    <property type="entry name" value="HAD-like"/>
    <property type="match status" value="1"/>
</dbReference>
<dbReference type="InterPro" id="IPR036412">
    <property type="entry name" value="HAD-like_sf"/>
</dbReference>
<dbReference type="PANTHER" id="PTHR19288">
    <property type="entry name" value="4-NITROPHENYLPHOSPHATASE-RELATED"/>
    <property type="match status" value="1"/>
</dbReference>
<sequence>MIDASLFAFDVHGVFITRILDDPEVLGGHAVLEALKRMGRKIALIASGSNWSTKEYMERMRALGYLVDYDEVWPAARVAAIHLRRIFGKAHVLVLGERGLAEEIEAHGHVVVEDWRDAEAVAVGHDRGITFDKVTKAVRAVHAGAYFLAVNKVRWYYMPGEGPIMSPGAIVAAIEYQTRREAVVVGKPSPIHFIEVLSHFGVMPQDAVMVGDDVEADMMPARSLGMKTVLINFEKRGDKQSWPRGLVDLVLNHVDELAKFIKG</sequence>
<dbReference type="Gene3D" id="3.40.50.1000">
    <property type="entry name" value="HAD superfamily/HAD-like"/>
    <property type="match status" value="2"/>
</dbReference>
<dbReference type="OrthoDB" id="25155at2157"/>
<organism evidence="1 2">
    <name type="scientific">Pyrobaculum ferrireducens</name>
    <dbReference type="NCBI Taxonomy" id="1104324"/>
    <lineage>
        <taxon>Archaea</taxon>
        <taxon>Thermoproteota</taxon>
        <taxon>Thermoprotei</taxon>
        <taxon>Thermoproteales</taxon>
        <taxon>Thermoproteaceae</taxon>
        <taxon>Pyrobaculum</taxon>
    </lineage>
</organism>
<dbReference type="HOGENOM" id="CLU_043473_1_2_2"/>
<dbReference type="KEGG" id="pyr:P186_1897"/>
<dbReference type="GO" id="GO:0016791">
    <property type="term" value="F:phosphatase activity"/>
    <property type="evidence" value="ECO:0007669"/>
    <property type="project" value="TreeGrafter"/>
</dbReference>
<dbReference type="InterPro" id="IPR023214">
    <property type="entry name" value="HAD_sf"/>
</dbReference>
<accession>G7VHK8</accession>
<dbReference type="Proteomes" id="UP000005867">
    <property type="component" value="Chromosome"/>
</dbReference>
<keyword evidence="2" id="KW-1185">Reference proteome</keyword>
<dbReference type="InterPro" id="IPR006357">
    <property type="entry name" value="HAD-SF_hydro_IIA"/>
</dbReference>
<gene>
    <name evidence="1" type="ORF">P186_1897</name>
</gene>